<evidence type="ECO:0000256" key="1">
    <source>
        <dbReference type="ARBA" id="ARBA00010716"/>
    </source>
</evidence>
<dbReference type="NCBIfam" id="TIGR00221">
    <property type="entry name" value="nagA"/>
    <property type="match status" value="1"/>
</dbReference>
<dbReference type="GO" id="GO:0046872">
    <property type="term" value="F:metal ion binding"/>
    <property type="evidence" value="ECO:0007669"/>
    <property type="project" value="UniProtKB-KW"/>
</dbReference>
<accession>A0A495DDC6</accession>
<dbReference type="PIRSF" id="PIRSF038994">
    <property type="entry name" value="NagA"/>
    <property type="match status" value="1"/>
</dbReference>
<name>A0A495DDC6_9PROT</name>
<protein>
    <submittedName>
        <fullName evidence="10">N-acetylglucosamine 6-phosphate deacetylase</fullName>
    </submittedName>
</protein>
<keyword evidence="4 5" id="KW-0119">Carbohydrate metabolism</keyword>
<feature type="binding site" evidence="8">
    <location>
        <position position="191"/>
    </location>
    <ligand>
        <name>Zn(2+)</name>
        <dbReference type="ChEBI" id="CHEBI:29105"/>
    </ligand>
</feature>
<evidence type="ECO:0000256" key="7">
    <source>
        <dbReference type="PIRSR" id="PIRSR038994-2"/>
    </source>
</evidence>
<dbReference type="Gene3D" id="3.20.20.140">
    <property type="entry name" value="Metal-dependent hydrolases"/>
    <property type="match status" value="1"/>
</dbReference>
<proteinExistence type="inferred from homology"/>
<dbReference type="InterPro" id="IPR032466">
    <property type="entry name" value="Metal_Hydrolase"/>
</dbReference>
<dbReference type="GO" id="GO:0006046">
    <property type="term" value="P:N-acetylglucosamine catabolic process"/>
    <property type="evidence" value="ECO:0007669"/>
    <property type="project" value="TreeGrafter"/>
</dbReference>
<dbReference type="InterPro" id="IPR011059">
    <property type="entry name" value="Metal-dep_hydrolase_composite"/>
</dbReference>
<feature type="active site" description="Proton donor/acceptor" evidence="6">
    <location>
        <position position="270"/>
    </location>
</feature>
<dbReference type="Pfam" id="PF01979">
    <property type="entry name" value="Amidohydro_1"/>
    <property type="match status" value="1"/>
</dbReference>
<dbReference type="CDD" id="cd00854">
    <property type="entry name" value="NagA"/>
    <property type="match status" value="1"/>
</dbReference>
<sequence>MRTVIAHARILTDTGFQDDASILLEDGRVLALNADTADADVFVDFQGDHLVPGFFDIQVNGGGGVLFNDTPDVEGLQAIARAHLANGTTSLLPTLISDTLDVVDAGMRAVEAARDAGETMIAGIHIEGPFLNPKKCGIHDPDRFIPLDDDAIALLTSLRSGRTLVTLAPEMCRPDQVRKLVEAGVTVSLGHTNGRYADAQSALAAGATGFTHLFNAMPQMHSREPGIVGAALESGSAWTSLIVDGHHVDPVMLKLASRLRPADKLILITDAMPNAGTTMKEFTLQGRAIHVADGQCRDANGVLAGAHLTLIDAVRNATHLMDIPIATALAMASANPADFMGLGSAIGRIAPGRRADFVRLTTDFNIADTWQAGAPLASAQNSRRRSSASH</sequence>
<dbReference type="PANTHER" id="PTHR11113">
    <property type="entry name" value="N-ACETYLGLUCOSAMINE-6-PHOSPHATE DEACETYLASE"/>
    <property type="match status" value="1"/>
</dbReference>
<dbReference type="AlphaFoldDB" id="A0A495DDC6"/>
<evidence type="ECO:0000256" key="4">
    <source>
        <dbReference type="ARBA" id="ARBA00023277"/>
    </source>
</evidence>
<evidence type="ECO:0000256" key="5">
    <source>
        <dbReference type="PIRNR" id="PIRNR038994"/>
    </source>
</evidence>
<evidence type="ECO:0000259" key="9">
    <source>
        <dbReference type="Pfam" id="PF01979"/>
    </source>
</evidence>
<evidence type="ECO:0000256" key="8">
    <source>
        <dbReference type="PIRSR" id="PIRSR038994-3"/>
    </source>
</evidence>
<dbReference type="EMBL" id="RBIM01000003">
    <property type="protein sequence ID" value="RKR00337.1"/>
    <property type="molecule type" value="Genomic_DNA"/>
</dbReference>
<dbReference type="FunFam" id="3.20.20.140:FF:000004">
    <property type="entry name" value="N-acetylglucosamine-6-phosphate deacetylase"/>
    <property type="match status" value="1"/>
</dbReference>
<dbReference type="RefSeq" id="WP_121210657.1">
    <property type="nucleotide sequence ID" value="NZ_RBIM01000003.1"/>
</dbReference>
<comment type="similarity">
    <text evidence="1 5">Belongs to the metallo-dependent hydrolases superfamily. NagA family.</text>
</comment>
<evidence type="ECO:0000256" key="3">
    <source>
        <dbReference type="ARBA" id="ARBA00022801"/>
    </source>
</evidence>
<feature type="binding site" evidence="7">
    <location>
        <position position="247"/>
    </location>
    <ligand>
        <name>substrate</name>
    </ligand>
</feature>
<keyword evidence="3 5" id="KW-0378">Hydrolase</keyword>
<dbReference type="GO" id="GO:0008448">
    <property type="term" value="F:N-acetylglucosamine-6-phosphate deacetylase activity"/>
    <property type="evidence" value="ECO:0007669"/>
    <property type="project" value="InterPro"/>
</dbReference>
<evidence type="ECO:0000256" key="6">
    <source>
        <dbReference type="PIRSR" id="PIRSR038994-1"/>
    </source>
</evidence>
<organism evidence="10 11">
    <name type="scientific">Maricaulis maris</name>
    <dbReference type="NCBI Taxonomy" id="74318"/>
    <lineage>
        <taxon>Bacteria</taxon>
        <taxon>Pseudomonadati</taxon>
        <taxon>Pseudomonadota</taxon>
        <taxon>Alphaproteobacteria</taxon>
        <taxon>Maricaulales</taxon>
        <taxon>Maricaulaceae</taxon>
        <taxon>Maricaulis</taxon>
    </lineage>
</organism>
<keyword evidence="2 8" id="KW-0479">Metal-binding</keyword>
<dbReference type="SUPFAM" id="SSF51338">
    <property type="entry name" value="Composite domain of metallo-dependent hydrolases"/>
    <property type="match status" value="1"/>
</dbReference>
<dbReference type="PANTHER" id="PTHR11113:SF14">
    <property type="entry name" value="N-ACETYLGLUCOSAMINE-6-PHOSPHATE DEACETYLASE"/>
    <property type="match status" value="1"/>
</dbReference>
<dbReference type="InterPro" id="IPR003764">
    <property type="entry name" value="GlcNAc_6-P_deAcase"/>
</dbReference>
<comment type="caution">
    <text evidence="10">The sequence shown here is derived from an EMBL/GenBank/DDBJ whole genome shotgun (WGS) entry which is preliminary data.</text>
</comment>
<feature type="binding site" evidence="7">
    <location>
        <begin position="303"/>
        <end position="305"/>
    </location>
    <ligand>
        <name>substrate</name>
    </ligand>
</feature>
<dbReference type="InterPro" id="IPR006680">
    <property type="entry name" value="Amidohydro-rel"/>
</dbReference>
<evidence type="ECO:0000256" key="2">
    <source>
        <dbReference type="ARBA" id="ARBA00022723"/>
    </source>
</evidence>
<gene>
    <name evidence="10" type="ORF">C7435_1542</name>
</gene>
<dbReference type="Gene3D" id="2.30.40.10">
    <property type="entry name" value="Urease, subunit C, domain 1"/>
    <property type="match status" value="1"/>
</dbReference>
<feature type="binding site" evidence="7">
    <location>
        <position position="138"/>
    </location>
    <ligand>
        <name>substrate</name>
    </ligand>
</feature>
<dbReference type="SUPFAM" id="SSF51556">
    <property type="entry name" value="Metallo-dependent hydrolases"/>
    <property type="match status" value="1"/>
</dbReference>
<feature type="binding site" evidence="7">
    <location>
        <begin position="215"/>
        <end position="216"/>
    </location>
    <ligand>
        <name>substrate</name>
    </ligand>
</feature>
<dbReference type="OrthoDB" id="9776488at2"/>
<feature type="binding site" evidence="7">
    <location>
        <position position="223"/>
    </location>
    <ligand>
        <name>substrate</name>
    </ligand>
</feature>
<comment type="cofactor">
    <cofactor evidence="8">
        <name>a divalent metal cation</name>
        <dbReference type="ChEBI" id="CHEBI:60240"/>
    </cofactor>
    <text evidence="8">Binds 1 divalent metal cation per subunit.</text>
</comment>
<reference evidence="10 11" key="1">
    <citation type="submission" date="2018-10" db="EMBL/GenBank/DDBJ databases">
        <title>Genomic Encyclopedia of Type Strains, Phase IV (KMG-IV): sequencing the most valuable type-strain genomes for metagenomic binning, comparative biology and taxonomic classification.</title>
        <authorList>
            <person name="Goeker M."/>
        </authorList>
    </citation>
    <scope>NUCLEOTIDE SEQUENCE [LARGE SCALE GENOMIC DNA]</scope>
    <source>
        <strain evidence="10 11">DSM 4734</strain>
    </source>
</reference>
<feature type="binding site" evidence="8">
    <location>
        <position position="127"/>
    </location>
    <ligand>
        <name>Zn(2+)</name>
        <dbReference type="ChEBI" id="CHEBI:29105"/>
    </ligand>
</feature>
<feature type="domain" description="Amidohydrolase-related" evidence="9">
    <location>
        <begin position="50"/>
        <end position="373"/>
    </location>
</feature>
<evidence type="ECO:0000313" key="11">
    <source>
        <dbReference type="Proteomes" id="UP000273675"/>
    </source>
</evidence>
<evidence type="ECO:0000313" key="10">
    <source>
        <dbReference type="EMBL" id="RKR00337.1"/>
    </source>
</evidence>
<dbReference type="Proteomes" id="UP000273675">
    <property type="component" value="Unassembled WGS sequence"/>
</dbReference>
<feature type="binding site" evidence="8">
    <location>
        <position position="212"/>
    </location>
    <ligand>
        <name>Zn(2+)</name>
        <dbReference type="ChEBI" id="CHEBI:29105"/>
    </ligand>
</feature>